<dbReference type="SMART" id="SM01404">
    <property type="entry name" value="CIMR"/>
    <property type="match status" value="4"/>
</dbReference>
<feature type="domain" description="MRH" evidence="9">
    <location>
        <begin position="426"/>
        <end position="566"/>
    </location>
</feature>
<feature type="region of interest" description="Disordered" evidence="8">
    <location>
        <begin position="726"/>
        <end position="754"/>
    </location>
</feature>
<dbReference type="AlphaFoldDB" id="A0ABD0YMC2"/>
<dbReference type="Pfam" id="PF00878">
    <property type="entry name" value="CIMR"/>
    <property type="match status" value="5"/>
</dbReference>
<dbReference type="GO" id="GO:0000139">
    <property type="term" value="C:Golgi membrane"/>
    <property type="evidence" value="ECO:0007669"/>
    <property type="project" value="UniProtKB-SubCell"/>
</dbReference>
<dbReference type="PANTHER" id="PTHR15071">
    <property type="entry name" value="MANNOSE-6-PHOSPHATE RECEPTOR FAMILY MEMBER"/>
    <property type="match status" value="1"/>
</dbReference>
<dbReference type="SUPFAM" id="SSF50911">
    <property type="entry name" value="Mannose 6-phosphate receptor domain"/>
    <property type="match status" value="5"/>
</dbReference>
<keyword evidence="2" id="KW-0813">Transport</keyword>
<feature type="domain" description="MRH" evidence="9">
    <location>
        <begin position="570"/>
        <end position="718"/>
    </location>
</feature>
<gene>
    <name evidence="10" type="ORF">AAG570_002653</name>
</gene>
<evidence type="ECO:0000256" key="2">
    <source>
        <dbReference type="ARBA" id="ARBA00022448"/>
    </source>
</evidence>
<evidence type="ECO:0000256" key="1">
    <source>
        <dbReference type="ARBA" id="ARBA00004308"/>
    </source>
</evidence>
<keyword evidence="7" id="KW-1015">Disulfide bond</keyword>
<comment type="subcellular location">
    <subcellularLocation>
        <location evidence="1">Endomembrane system</location>
    </subcellularLocation>
</comment>
<keyword evidence="11" id="KW-1185">Reference proteome</keyword>
<evidence type="ECO:0000313" key="10">
    <source>
        <dbReference type="EMBL" id="KAL1123577.1"/>
    </source>
</evidence>
<dbReference type="Gene3D" id="2.70.130.10">
    <property type="entry name" value="Mannose-6-phosphate receptor binding domain"/>
    <property type="match status" value="6"/>
</dbReference>
<dbReference type="PANTHER" id="PTHR15071:SF0">
    <property type="entry name" value="MANNOSE 6-PHOSPHATE RECEPTOR-LIKE PROTEIN 1"/>
    <property type="match status" value="1"/>
</dbReference>
<keyword evidence="5" id="KW-1133">Transmembrane helix</keyword>
<proteinExistence type="predicted"/>
<dbReference type="EMBL" id="JBFDAA010000012">
    <property type="protein sequence ID" value="KAL1123577.1"/>
    <property type="molecule type" value="Genomic_DNA"/>
</dbReference>
<evidence type="ECO:0000256" key="7">
    <source>
        <dbReference type="ARBA" id="ARBA00023157"/>
    </source>
</evidence>
<evidence type="ECO:0000256" key="6">
    <source>
        <dbReference type="ARBA" id="ARBA00023136"/>
    </source>
</evidence>
<evidence type="ECO:0000259" key="9">
    <source>
        <dbReference type="PROSITE" id="PS51914"/>
    </source>
</evidence>
<feature type="domain" description="MRH" evidence="9">
    <location>
        <begin position="164"/>
        <end position="393"/>
    </location>
</feature>
<organism evidence="10 11">
    <name type="scientific">Ranatra chinensis</name>
    <dbReference type="NCBI Taxonomy" id="642074"/>
    <lineage>
        <taxon>Eukaryota</taxon>
        <taxon>Metazoa</taxon>
        <taxon>Ecdysozoa</taxon>
        <taxon>Arthropoda</taxon>
        <taxon>Hexapoda</taxon>
        <taxon>Insecta</taxon>
        <taxon>Pterygota</taxon>
        <taxon>Neoptera</taxon>
        <taxon>Paraneoptera</taxon>
        <taxon>Hemiptera</taxon>
        <taxon>Heteroptera</taxon>
        <taxon>Panheteroptera</taxon>
        <taxon>Nepomorpha</taxon>
        <taxon>Nepidae</taxon>
        <taxon>Ranatrinae</taxon>
        <taxon>Ranatra</taxon>
    </lineage>
</organism>
<keyword evidence="4" id="KW-0732">Signal</keyword>
<keyword evidence="3" id="KW-0812">Transmembrane</keyword>
<evidence type="ECO:0000256" key="8">
    <source>
        <dbReference type="SAM" id="MobiDB-lite"/>
    </source>
</evidence>
<dbReference type="InterPro" id="IPR000479">
    <property type="entry name" value="CIMR_rpt"/>
</dbReference>
<evidence type="ECO:0000256" key="5">
    <source>
        <dbReference type="ARBA" id="ARBA00022989"/>
    </source>
</evidence>
<dbReference type="GO" id="GO:0010008">
    <property type="term" value="C:endosome membrane"/>
    <property type="evidence" value="ECO:0007669"/>
    <property type="project" value="UniProtKB-SubCell"/>
</dbReference>
<sequence length="1216" mass="132057">MNFCAPIDVLSGDIPSGSCPSGVAAVCELPASTNERVGSKYLTKGSLLKYSLQMGLVMEYSMGEAPNNLLTVSGPPRGRSKAIVKFECSEALTEPVIKFVSEDGGNVKFVVESSVTCLSLPSTCQGPDGVVCDYHAEGPGFDSLRGQSWLKARLASRPLGFSAGKGTHLSYDLSALHKRTGNWEVSTPEGEYHFNLCGGLNPIEGLTCSGGATAACRVDKKTMRPLSLGTHFERPFITPGSKTYDERSIVLTYVDPAIPISITRAKFVNKSRRPTYHTYFEATRFKISKISPIPRFFTEALLDRRCEIRLIIKFLTLSREKLWGGSVCKSTTDGGKKNNSSLYADESKTERRHSLVLRLSCSMFNSKRPHFEGFRPEDCTHHVVWQTAEACPIEVALNPVGDGLDNVTLKRRLPHDSGSLQFARGKNCEVSLSHDADRHFNFNSLRNSTNDYIIPANNITFRMNLCGPLVHPCSKDKYASVCMIENETGREVVVGRGLLTEPVFSDGKLTFSSGQVGDSCSGGSHPSSVIFIVICDYKDLNSQPQFFTQDVCLFYFVWSTVVACWNRVQSSCSAVGQLGQQKLIYDLSPLTMTSDNYRVPVRPGVFIYLNVCHSVVPTYGMLCHPSAAACLVNMTTDPQNRAVSIGTIETEDSPEIVDGQLVLRYRSGDICYNGADGSITTLIQFKCDPNSHLTAPHLVSAHGCSYLLEWTTSTACPNISSNMPSVHADWQSPPKSTQNTVLPSSTSGPSVEQISSPCTVKSPLTDKLGFGWSARVVRKRAFTVVSSLALRRYRLIAVFSSAGGFIARIQGATDHGACLETELGSRDLGTANTDLLYSPETGVYLSYTGEGGCSTVIEFMCRPTDNHVVVADRIDRCQTRLIFETVLVCEDELAKYCCHGENGALCTGFQGDHEIKMVTHNGMPATVWLSVCRPLSESGLAHCGNGVSACLVENDSPTSGTHVLGYPFVRPSFLGGGLISLIYTGGDSCPNSAERYSTSVIFRCDKNAGEGSPKFLDMDGCRYRFEWRTSVICTDIGDGDGGGEIGGFDGEGALTDACPSAIDSSPLFKSLLVNLSKTQDIVVVSNTSRTEYKIRLCSTDARDRSLRTLDDDCRIDGVICTRKLDGTSMGNSWKLYAHFKTVDVTESMATLHHRVASAKGEEISDNVIPIAVPTSILSVIPVLFMGIQSSNRAGVALGESYRADISLICEEGSRDG</sequence>
<dbReference type="InterPro" id="IPR044865">
    <property type="entry name" value="MRH_dom"/>
</dbReference>
<reference evidence="10 11" key="1">
    <citation type="submission" date="2024-07" db="EMBL/GenBank/DDBJ databases">
        <title>Chromosome-level genome assembly of the water stick insect Ranatra chinensis (Heteroptera: Nepidae).</title>
        <authorList>
            <person name="Liu X."/>
        </authorList>
    </citation>
    <scope>NUCLEOTIDE SEQUENCE [LARGE SCALE GENOMIC DNA]</scope>
    <source>
        <strain evidence="10">Cailab_2021Rc</strain>
        <tissue evidence="10">Muscle</tissue>
    </source>
</reference>
<comment type="caution">
    <text evidence="10">The sequence shown here is derived from an EMBL/GenBank/DDBJ whole genome shotgun (WGS) entry which is preliminary data.</text>
</comment>
<evidence type="ECO:0000256" key="4">
    <source>
        <dbReference type="ARBA" id="ARBA00022729"/>
    </source>
</evidence>
<feature type="domain" description="MRH" evidence="9">
    <location>
        <begin position="904"/>
        <end position="1035"/>
    </location>
</feature>
<feature type="compositionally biased region" description="Polar residues" evidence="8">
    <location>
        <begin position="733"/>
        <end position="754"/>
    </location>
</feature>
<dbReference type="Proteomes" id="UP001558652">
    <property type="component" value="Unassembled WGS sequence"/>
</dbReference>
<dbReference type="InterPro" id="IPR009011">
    <property type="entry name" value="Man6P_isomerase_rcpt-bd_dom_sf"/>
</dbReference>
<evidence type="ECO:0000313" key="11">
    <source>
        <dbReference type="Proteomes" id="UP001558652"/>
    </source>
</evidence>
<dbReference type="PROSITE" id="PS51914">
    <property type="entry name" value="MRH"/>
    <property type="match status" value="4"/>
</dbReference>
<protein>
    <recommendedName>
        <fullName evidence="9">MRH domain-containing protein</fullName>
    </recommendedName>
</protein>
<accession>A0ABD0YMC2</accession>
<keyword evidence="6" id="KW-0472">Membrane</keyword>
<name>A0ABD0YMC2_9HEMI</name>
<evidence type="ECO:0000256" key="3">
    <source>
        <dbReference type="ARBA" id="ARBA00022692"/>
    </source>
</evidence>